<dbReference type="OrthoDB" id="7739966at2759"/>
<dbReference type="InterPro" id="IPR006616">
    <property type="entry name" value="DM9_repeat"/>
</dbReference>
<dbReference type="InterPro" id="IPR001254">
    <property type="entry name" value="Trypsin_dom"/>
</dbReference>
<dbReference type="SMART" id="SM00020">
    <property type="entry name" value="Tryp_SPc"/>
    <property type="match status" value="1"/>
</dbReference>
<name>A0A9N9S8E8_9DIPT</name>
<dbReference type="PANTHER" id="PTHR31649:SF1">
    <property type="entry name" value="FARNESOIC ACID O-METHYL TRANSFERASE DOMAIN-CONTAINING PROTEIN"/>
    <property type="match status" value="1"/>
</dbReference>
<dbReference type="CDD" id="cd00190">
    <property type="entry name" value="Tryp_SPc"/>
    <property type="match status" value="1"/>
</dbReference>
<dbReference type="Pfam" id="PF00089">
    <property type="entry name" value="Trypsin"/>
    <property type="match status" value="1"/>
</dbReference>
<feature type="repeat" description="ANK" evidence="3">
    <location>
        <begin position="166"/>
        <end position="198"/>
    </location>
</feature>
<sequence>MQTPFQIQFHLIQRQMLKNFEKELNKSDVIEIVNIPSVDKALEMISSIWFKSEFIAMDNLIGVIMKIEEKFNNNLNENFRKLKFNKKTLIMFIFESTLGKYRSDIFWKNAGSERVYKLDDFEDSDGSLAEYCRRFIMKELKLEKSAVHKIFHTKEKIKIQELGNESGCNLLMIAVQENNCEMVQKLLEYGFHVDCEDTNGRNAAEFAWINFTDETSDNEGRSKANKIIMSLLRLNSRFPAKKVGFEYKKASPEVQEFINMCEGLHKLLGENRLKELKEKIDNEPHLCHFYDRNNQGIMFDRDETGEIKALHEDTSPLYEEIVTDVNLSESPTAHLFILKSKTKVNFNPQQSQKQWMCVEDAFKILDEIPECSLILKVAATWKKLKIFCDFKQDIGFYKDQINSLVTKANMLSNGTIYIGAKKLMDNVKKFEVIGVMIKELSRLACMITFMNHTNPYSCSNFSSSKKSYMEKVITECEKNKEYEKLISNALSEPKELIHSELIACVVQIMMKYRICDEVTDQENAKKLRKMQDSERKFKELFKYHKNTFEPRMEETLNVLKMLHDTSRVIHFESLTKSMKERVSHGKLILQGAETTFYSLLGNDGMILRLLTSSEIRDCLIKNQTIKISDKKPTDSKCEIIRRKFVDFNVEMDEKVQDEDMGVNKNVKNYMQIKSETESEKFFLLADHDKKIRTATFEDLAVKLKDSYKSFWVSYIKVKDHKEILEEHVRKTLKLTITNITELLQKILNLSSEMEVKIFTKLFNNNKVILLLDTIDDVSPKIYEFFIKMLILLKKERTHQLWISIQPQNIKRLEDIFEVKAYKTVITIYRKEKRTFIEKTLKSLNYCNSSQRFTIAQEILSLIDRIEEDLCHLCTIENPQIIENITALYIRSKININTSLCEIFEQVVDRIRRKTEKNYKSDEKNPLAGVQLLKFHQAFALKSAFGNHYDEKFGFKLEDLSIEVNWEKEKHNYTTERITRYKFLMQDPDQRDSFDFAHESYNQFYMAQFIISNLFNQDSTIVPDEFPKIFKILSVMEIESKKFQISRLFLLNFMRNEVKSDKQKLHPKAEALVIKEALGILKEKESKLSLRSLELWSIFLIKNSMFLKILWQVDELSNMIKRFLTTDLLSDYNDFKKFIELVEYCFGSNWHVMFNKSKQTLVCDDEVANFNDKFDKNFLKLLSLVEENMKIEDERLVYNKLIELKVFKFVDVKILNRVFKRIFDIFKSNKQGLIDKTIKFVEFYASKTSNEEGLMYFGSVFQELLDYDKDIIREVLFYKHRSDLHPLVHAIRSTDVNLFRMYKNLYITYKDSWTELEDIIILYSVIFKYISFIHDPVYPEFEMFVKEIFSDNKNRLKEFIQDYFGVAKKILVRKNILKSLMKLISYVFSEDEMENLEMSTKFTTFSDFIILFVSIKCQDQCGISGTDSGRPTGLIFNGESAKDSQWPWAVALFLNDGKYRNYFCSGTLISDRFVLTAAHCIQNKGNARFEANRISITLGTADSSNNQGVIRNAVETKIHPDWDSTDGTQFDADLSIIKLDKPVQFSDKIRPICMPKSHEKVFEIEGFVAGYGVSNGDVLDGKLRFLKIPTVTQENCLWHPSGFSTTASKRTFCGGDLTKSACKGDSGAGFVVKSFKSTYEIIGIVSAAILARDENCRANSYAVFTSVPLFVDWILREIGREQEISNEVWNAYNPSTAYIPPNSVYLDEGTVRAYVARRKTNGNLIIGKFLPDWNSIFLPYFRAELQFWDDIEILATNKKHQWIPFTGTFPQNAVQGGYEGTAKLFVGRKLIDGNQIIGKVVDLSKKIYVPHFSKEHEFQDNFDILVLSDDGWTSFNITTDRIPSDAISMNEGDVQTYVARRKIGNNLVIGKYIPMWSLVYVTYNGEEQRFGDGIELMTTNKPHKWIPFTGTFPSNAVQGGYEVRSKLYVGRVMHQGRYIIGKVVDTTRTISVGFFDKEFKYKNSFEILVLEN</sequence>
<dbReference type="InterPro" id="IPR002110">
    <property type="entry name" value="Ankyrin_rpt"/>
</dbReference>
<dbReference type="PRINTS" id="PR00722">
    <property type="entry name" value="CHYMOTRYPSIN"/>
</dbReference>
<protein>
    <recommendedName>
        <fullName evidence="4">Peptidase S1 domain-containing protein</fullName>
    </recommendedName>
</protein>
<feature type="domain" description="Peptidase S1" evidence="4">
    <location>
        <begin position="1434"/>
        <end position="1678"/>
    </location>
</feature>
<reference evidence="5" key="1">
    <citation type="submission" date="2022-01" db="EMBL/GenBank/DDBJ databases">
        <authorList>
            <person name="King R."/>
        </authorList>
    </citation>
    <scope>NUCLEOTIDE SEQUENCE</scope>
</reference>
<dbReference type="InterPro" id="IPR009003">
    <property type="entry name" value="Peptidase_S1_PA"/>
</dbReference>
<evidence type="ECO:0000256" key="3">
    <source>
        <dbReference type="PROSITE-ProRule" id="PRU00023"/>
    </source>
</evidence>
<dbReference type="Proteomes" id="UP001153620">
    <property type="component" value="Chromosome 4"/>
</dbReference>
<accession>A0A9N9S8E8</accession>
<dbReference type="FunFam" id="2.40.10.10:FF:000068">
    <property type="entry name" value="transmembrane protease serine 2"/>
    <property type="match status" value="1"/>
</dbReference>
<gene>
    <name evidence="5" type="ORF">CHIRRI_LOCUS14060</name>
</gene>
<dbReference type="Gene3D" id="2.40.10.10">
    <property type="entry name" value="Trypsin-like serine proteases"/>
    <property type="match status" value="1"/>
</dbReference>
<evidence type="ECO:0000256" key="1">
    <source>
        <dbReference type="ARBA" id="ARBA00023157"/>
    </source>
</evidence>
<evidence type="ECO:0000259" key="4">
    <source>
        <dbReference type="PROSITE" id="PS50240"/>
    </source>
</evidence>
<keyword evidence="1" id="KW-1015">Disulfide bond</keyword>
<evidence type="ECO:0000313" key="6">
    <source>
        <dbReference type="Proteomes" id="UP001153620"/>
    </source>
</evidence>
<dbReference type="InterPro" id="IPR018114">
    <property type="entry name" value="TRYPSIN_HIS"/>
</dbReference>
<proteinExistence type="inferred from homology"/>
<dbReference type="Pfam" id="PF11901">
    <property type="entry name" value="DM9"/>
    <property type="match status" value="2"/>
</dbReference>
<dbReference type="GO" id="GO:0004252">
    <property type="term" value="F:serine-type endopeptidase activity"/>
    <property type="evidence" value="ECO:0007669"/>
    <property type="project" value="InterPro"/>
</dbReference>
<keyword evidence="6" id="KW-1185">Reference proteome</keyword>
<dbReference type="SUPFAM" id="SSF48403">
    <property type="entry name" value="Ankyrin repeat"/>
    <property type="match status" value="1"/>
</dbReference>
<dbReference type="PROSITE" id="PS50088">
    <property type="entry name" value="ANK_REPEAT"/>
    <property type="match status" value="1"/>
</dbReference>
<evidence type="ECO:0000313" key="5">
    <source>
        <dbReference type="EMBL" id="CAG9811251.1"/>
    </source>
</evidence>
<dbReference type="InterPro" id="IPR036770">
    <property type="entry name" value="Ankyrin_rpt-contain_sf"/>
</dbReference>
<dbReference type="PROSITE" id="PS00134">
    <property type="entry name" value="TRYPSIN_HIS"/>
    <property type="match status" value="1"/>
</dbReference>
<keyword evidence="3" id="KW-0040">ANK repeat</keyword>
<dbReference type="Gene3D" id="1.25.40.20">
    <property type="entry name" value="Ankyrin repeat-containing domain"/>
    <property type="match status" value="1"/>
</dbReference>
<dbReference type="SUPFAM" id="SSF50494">
    <property type="entry name" value="Trypsin-like serine proteases"/>
    <property type="match status" value="1"/>
</dbReference>
<dbReference type="SMART" id="SM00696">
    <property type="entry name" value="DM9"/>
    <property type="match status" value="2"/>
</dbReference>
<dbReference type="InterPro" id="IPR001314">
    <property type="entry name" value="Peptidase_S1A"/>
</dbReference>
<organism evidence="5 6">
    <name type="scientific">Chironomus riparius</name>
    <dbReference type="NCBI Taxonomy" id="315576"/>
    <lineage>
        <taxon>Eukaryota</taxon>
        <taxon>Metazoa</taxon>
        <taxon>Ecdysozoa</taxon>
        <taxon>Arthropoda</taxon>
        <taxon>Hexapoda</taxon>
        <taxon>Insecta</taxon>
        <taxon>Pterygota</taxon>
        <taxon>Neoptera</taxon>
        <taxon>Endopterygota</taxon>
        <taxon>Diptera</taxon>
        <taxon>Nematocera</taxon>
        <taxon>Chironomoidea</taxon>
        <taxon>Chironomidae</taxon>
        <taxon>Chironominae</taxon>
        <taxon>Chironomus</taxon>
    </lineage>
</organism>
<dbReference type="InterPro" id="IPR043504">
    <property type="entry name" value="Peptidase_S1_PA_chymotrypsin"/>
</dbReference>
<reference evidence="5" key="2">
    <citation type="submission" date="2022-10" db="EMBL/GenBank/DDBJ databases">
        <authorList>
            <consortium name="ENA_rothamsted_submissions"/>
            <consortium name="culmorum"/>
            <person name="King R."/>
        </authorList>
    </citation>
    <scope>NUCLEOTIDE SEQUENCE</scope>
</reference>
<dbReference type="GO" id="GO:0006508">
    <property type="term" value="P:proteolysis"/>
    <property type="evidence" value="ECO:0007669"/>
    <property type="project" value="InterPro"/>
</dbReference>
<dbReference type="EMBL" id="OU895880">
    <property type="protein sequence ID" value="CAG9811251.1"/>
    <property type="molecule type" value="Genomic_DNA"/>
</dbReference>
<evidence type="ECO:0000256" key="2">
    <source>
        <dbReference type="ARBA" id="ARBA00024195"/>
    </source>
</evidence>
<dbReference type="PANTHER" id="PTHR31649">
    <property type="entry name" value="AGAP009604-PA"/>
    <property type="match status" value="1"/>
</dbReference>
<comment type="similarity">
    <text evidence="2">Belongs to the peptidase S1 family. CLIP subfamily.</text>
</comment>
<dbReference type="PROSITE" id="PS50240">
    <property type="entry name" value="TRYPSIN_DOM"/>
    <property type="match status" value="1"/>
</dbReference>